<comment type="subunit">
    <text evidence="10">Part of the signal recognition particle protein translocation system, which is composed of SRP and FtsY. SRP is a ribonucleoprotein composed of Ffh and a 4.5S RNA molecule.</text>
</comment>
<dbReference type="GO" id="GO:0005737">
    <property type="term" value="C:cytoplasm"/>
    <property type="evidence" value="ECO:0007669"/>
    <property type="project" value="UniProtKB-SubCell"/>
</dbReference>
<dbReference type="FunFam" id="3.40.50.300:FF:000053">
    <property type="entry name" value="Signal recognition particle receptor FtsY"/>
    <property type="match status" value="1"/>
</dbReference>
<dbReference type="InterPro" id="IPR042101">
    <property type="entry name" value="SRP54_N_sf"/>
</dbReference>
<dbReference type="GO" id="GO:0006614">
    <property type="term" value="P:SRP-dependent cotranslational protein targeting to membrane"/>
    <property type="evidence" value="ECO:0007669"/>
    <property type="project" value="InterPro"/>
</dbReference>
<dbReference type="Pfam" id="PF00448">
    <property type="entry name" value="SRP54"/>
    <property type="match status" value="1"/>
</dbReference>
<dbReference type="GO" id="GO:0005886">
    <property type="term" value="C:plasma membrane"/>
    <property type="evidence" value="ECO:0007669"/>
    <property type="project" value="UniProtKB-SubCell"/>
</dbReference>
<evidence type="ECO:0000313" key="12">
    <source>
        <dbReference type="EMBL" id="QWU99105.1"/>
    </source>
</evidence>
<keyword evidence="13" id="KW-1185">Reference proteome</keyword>
<evidence type="ECO:0000256" key="8">
    <source>
        <dbReference type="ARBA" id="ARBA00048027"/>
    </source>
</evidence>
<dbReference type="HAMAP" id="MF_00920">
    <property type="entry name" value="FtsY"/>
    <property type="match status" value="1"/>
</dbReference>
<dbReference type="GO" id="GO:0005525">
    <property type="term" value="F:GTP binding"/>
    <property type="evidence" value="ECO:0007669"/>
    <property type="project" value="UniProtKB-UniRule"/>
</dbReference>
<dbReference type="NCBIfam" id="TIGR00064">
    <property type="entry name" value="ftsY"/>
    <property type="match status" value="1"/>
</dbReference>
<feature type="binding site" evidence="10">
    <location>
        <begin position="216"/>
        <end position="220"/>
    </location>
    <ligand>
        <name>GTP</name>
        <dbReference type="ChEBI" id="CHEBI:37565"/>
    </ligand>
</feature>
<evidence type="ECO:0000256" key="1">
    <source>
        <dbReference type="ARBA" id="ARBA00022475"/>
    </source>
</evidence>
<evidence type="ECO:0000256" key="3">
    <source>
        <dbReference type="ARBA" id="ARBA00022741"/>
    </source>
</evidence>
<dbReference type="InterPro" id="IPR036225">
    <property type="entry name" value="SRP/SRP_N"/>
</dbReference>
<evidence type="ECO:0000313" key="13">
    <source>
        <dbReference type="Proteomes" id="UP000683421"/>
    </source>
</evidence>
<dbReference type="EC" id="3.6.5.4" evidence="10"/>
<keyword evidence="4 10" id="KW-0378">Hydrolase</keyword>
<dbReference type="Gene3D" id="3.40.50.300">
    <property type="entry name" value="P-loop containing nucleotide triphosphate hydrolases"/>
    <property type="match status" value="1"/>
</dbReference>
<dbReference type="EMBL" id="CP076680">
    <property type="protein sequence ID" value="QWU99105.1"/>
    <property type="molecule type" value="Genomic_DNA"/>
</dbReference>
<dbReference type="SUPFAM" id="SSF52540">
    <property type="entry name" value="P-loop containing nucleoside triphosphate hydrolases"/>
    <property type="match status" value="1"/>
</dbReference>
<reference evidence="12 13" key="1">
    <citation type="submission" date="2021-06" db="EMBL/GenBank/DDBJ databases">
        <title>Ulceroglandular infection and bacteremia caused by Francisella salimarina in an immunocompromised patient, France.</title>
        <authorList>
            <person name="Hennebique A."/>
            <person name="Caspar Y."/>
            <person name="Maurin M."/>
            <person name="Boisset S."/>
            <person name="Pelloux I."/>
            <person name="Gallego-Hernanz M.P."/>
            <person name="Burucoa C."/>
            <person name="Cazenave-Roblot F."/>
            <person name="Plouzeau C."/>
            <person name="Rammaert B."/>
        </authorList>
    </citation>
    <scope>NUCLEOTIDE SEQUENCE [LARGE SCALE GENOMIC DNA]</scope>
    <source>
        <strain evidence="12 13">CHUGA-F75</strain>
    </source>
</reference>
<dbReference type="SMART" id="SM00963">
    <property type="entry name" value="SRP54_N"/>
    <property type="match status" value="1"/>
</dbReference>
<dbReference type="AlphaFoldDB" id="A0AAJ4TKP6"/>
<sequence>MFFKKKKEVQSSPEIERVHEQDNKKGLFSRLQSGLSKTASKFGSGLSTILMGQKVVDEELLEDIEMQLLTSDVGVEATDEIVEYLRGKVARNELQTADKLNEIIQDKLTEIILPCQQPLQINHENTPYVILIVGVNGVGKTTTIGKLTKKLQSEGKSVILAAGDTFRAAAVEQLREWGDRNNTQVVYQKEGADSASVIYDAISSAKSRGIDVVIADTAGRLHNKDNLMQELKKVVKVIKKVDDSAPHETMLVVDATTGGNALSQAEAFNEIVNLTGITITKLDGTAKGGIVFSIAKKMGLPLRFIGVGEKIDDLQVFNAKNFTSALFSSNSQQ</sequence>
<evidence type="ECO:0000256" key="2">
    <source>
        <dbReference type="ARBA" id="ARBA00022490"/>
    </source>
</evidence>
<name>A0AAJ4TKP6_9GAMM</name>
<dbReference type="Gene3D" id="1.20.120.140">
    <property type="entry name" value="Signal recognition particle SRP54, nucleotide-binding domain"/>
    <property type="match status" value="1"/>
</dbReference>
<feature type="binding site" evidence="10">
    <location>
        <begin position="134"/>
        <end position="141"/>
    </location>
    <ligand>
        <name>GTP</name>
        <dbReference type="ChEBI" id="CHEBI:37565"/>
    </ligand>
</feature>
<evidence type="ECO:0000256" key="7">
    <source>
        <dbReference type="ARBA" id="ARBA00023170"/>
    </source>
</evidence>
<comment type="subcellular location">
    <subcellularLocation>
        <location evidence="10">Cell membrane</location>
        <topology evidence="10">Peripheral membrane protein</topology>
        <orientation evidence="10">Cytoplasmic side</orientation>
    </subcellularLocation>
    <subcellularLocation>
        <location evidence="10">Cytoplasm</location>
    </subcellularLocation>
</comment>
<dbReference type="FunFam" id="1.20.120.140:FF:000002">
    <property type="entry name" value="Signal recognition particle receptor FtsY"/>
    <property type="match status" value="1"/>
</dbReference>
<dbReference type="InterPro" id="IPR013822">
    <property type="entry name" value="Signal_recog_particl_SRP54_hlx"/>
</dbReference>
<keyword evidence="6 10" id="KW-0472">Membrane</keyword>
<dbReference type="SMART" id="SM00962">
    <property type="entry name" value="SRP54"/>
    <property type="match status" value="1"/>
</dbReference>
<keyword evidence="7 10" id="KW-0675">Receptor</keyword>
<keyword evidence="5 10" id="KW-0342">GTP-binding</keyword>
<dbReference type="KEGG" id="fsr:KQR59_08390"/>
<evidence type="ECO:0000256" key="4">
    <source>
        <dbReference type="ARBA" id="ARBA00022801"/>
    </source>
</evidence>
<feature type="domain" description="SRP54-type proteins GTP-binding" evidence="11">
    <location>
        <begin position="301"/>
        <end position="314"/>
    </location>
</feature>
<dbReference type="GO" id="GO:0005047">
    <property type="term" value="F:signal recognition particle binding"/>
    <property type="evidence" value="ECO:0007669"/>
    <property type="project" value="TreeGrafter"/>
</dbReference>
<keyword evidence="3 10" id="KW-0547">Nucleotide-binding</keyword>
<comment type="catalytic activity">
    <reaction evidence="8 10">
        <text>GTP + H2O = GDP + phosphate + H(+)</text>
        <dbReference type="Rhea" id="RHEA:19669"/>
        <dbReference type="ChEBI" id="CHEBI:15377"/>
        <dbReference type="ChEBI" id="CHEBI:15378"/>
        <dbReference type="ChEBI" id="CHEBI:37565"/>
        <dbReference type="ChEBI" id="CHEBI:43474"/>
        <dbReference type="ChEBI" id="CHEBI:58189"/>
        <dbReference type="EC" id="3.6.5.4"/>
    </reaction>
</comment>
<dbReference type="SUPFAM" id="SSF47364">
    <property type="entry name" value="Domain of the SRP/SRP receptor G-proteins"/>
    <property type="match status" value="1"/>
</dbReference>
<dbReference type="InterPro" id="IPR027417">
    <property type="entry name" value="P-loop_NTPase"/>
</dbReference>
<protein>
    <recommendedName>
        <fullName evidence="10">Signal recognition particle receptor FtsY</fullName>
        <shortName evidence="10">SRP receptor</shortName>
        <ecNumber evidence="10">3.6.5.4</ecNumber>
    </recommendedName>
</protein>
<dbReference type="CDD" id="cd17874">
    <property type="entry name" value="FtsY"/>
    <property type="match status" value="1"/>
</dbReference>
<feature type="binding site" evidence="10">
    <location>
        <begin position="280"/>
        <end position="283"/>
    </location>
    <ligand>
        <name>GTP</name>
        <dbReference type="ChEBI" id="CHEBI:37565"/>
    </ligand>
</feature>
<evidence type="ECO:0000256" key="10">
    <source>
        <dbReference type="HAMAP-Rule" id="MF_00920"/>
    </source>
</evidence>
<evidence type="ECO:0000256" key="6">
    <source>
        <dbReference type="ARBA" id="ARBA00023136"/>
    </source>
</evidence>
<dbReference type="RefSeq" id="WP_146420860.1">
    <property type="nucleotide sequence ID" value="NZ_CP076680.1"/>
</dbReference>
<comment type="similarity">
    <text evidence="10">Belongs to the GTP-binding SRP family. FtsY subfamily.</text>
</comment>
<keyword evidence="2 10" id="KW-0963">Cytoplasm</keyword>
<evidence type="ECO:0000256" key="9">
    <source>
        <dbReference type="ARBA" id="ARBA00053570"/>
    </source>
</evidence>
<evidence type="ECO:0000256" key="5">
    <source>
        <dbReference type="ARBA" id="ARBA00023134"/>
    </source>
</evidence>
<dbReference type="InterPro" id="IPR000897">
    <property type="entry name" value="SRP54_GTPase_dom"/>
</dbReference>
<proteinExistence type="inferred from homology"/>
<dbReference type="InterPro" id="IPR003593">
    <property type="entry name" value="AAA+_ATPase"/>
</dbReference>
<dbReference type="GO" id="GO:0003924">
    <property type="term" value="F:GTPase activity"/>
    <property type="evidence" value="ECO:0007669"/>
    <property type="project" value="UniProtKB-UniRule"/>
</dbReference>
<evidence type="ECO:0000259" key="11">
    <source>
        <dbReference type="PROSITE" id="PS00300"/>
    </source>
</evidence>
<dbReference type="PANTHER" id="PTHR43134:SF1">
    <property type="entry name" value="SIGNAL RECOGNITION PARTICLE RECEPTOR SUBUNIT ALPHA"/>
    <property type="match status" value="1"/>
</dbReference>
<comment type="function">
    <text evidence="9 10">Involved in targeting and insertion of nascent membrane proteins into the cytoplasmic membrane. Acts as a receptor for the complex formed by the signal recognition particle (SRP) and the ribosome-nascent chain (RNC). Interaction with SRP-RNC leads to the transfer of the RNC complex to the Sec translocase for insertion into the membrane, the hydrolysis of GTP by both Ffh and FtsY, and the dissociation of the SRP-FtsY complex into the individual components.</text>
</comment>
<organism evidence="12 13">
    <name type="scientific">Francisella salimarina</name>
    <dbReference type="NCBI Taxonomy" id="2599927"/>
    <lineage>
        <taxon>Bacteria</taxon>
        <taxon>Pseudomonadati</taxon>
        <taxon>Pseudomonadota</taxon>
        <taxon>Gammaproteobacteria</taxon>
        <taxon>Thiotrichales</taxon>
        <taxon>Francisellaceae</taxon>
        <taxon>Francisella</taxon>
    </lineage>
</organism>
<dbReference type="Proteomes" id="UP000683421">
    <property type="component" value="Chromosome"/>
</dbReference>
<accession>A0AAJ4TKP6</accession>
<dbReference type="Pfam" id="PF02881">
    <property type="entry name" value="SRP54_N"/>
    <property type="match status" value="1"/>
</dbReference>
<dbReference type="PANTHER" id="PTHR43134">
    <property type="entry name" value="SIGNAL RECOGNITION PARTICLE RECEPTOR SUBUNIT ALPHA"/>
    <property type="match status" value="1"/>
</dbReference>
<gene>
    <name evidence="10 12" type="primary">ftsY</name>
    <name evidence="12" type="ORF">KQR59_08390</name>
</gene>
<dbReference type="PROSITE" id="PS00300">
    <property type="entry name" value="SRP54"/>
    <property type="match status" value="1"/>
</dbReference>
<dbReference type="InterPro" id="IPR004390">
    <property type="entry name" value="SR_rcpt_FtsY"/>
</dbReference>
<keyword evidence="1 10" id="KW-1003">Cell membrane</keyword>
<dbReference type="SMART" id="SM00382">
    <property type="entry name" value="AAA"/>
    <property type="match status" value="1"/>
</dbReference>